<evidence type="ECO:0000256" key="8">
    <source>
        <dbReference type="ARBA" id="ARBA00048367"/>
    </source>
</evidence>
<keyword evidence="5 11" id="KW-0418">Kinase</keyword>
<dbReference type="GeneID" id="80558182"/>
<dbReference type="InterPro" id="IPR008266">
    <property type="entry name" value="Tyr_kinase_AS"/>
</dbReference>
<keyword evidence="3" id="KW-0808">Transferase</keyword>
<evidence type="ECO:0000313" key="12">
    <source>
        <dbReference type="Proteomes" id="UP001321479"/>
    </source>
</evidence>
<protein>
    <recommendedName>
        <fullName evidence="1">cyclin-dependent kinase</fullName>
        <ecNumber evidence="1">2.7.11.22</ecNumber>
    </recommendedName>
</protein>
<dbReference type="PANTHER" id="PTHR24056:SF254">
    <property type="entry name" value="CYCLIN-DEPENDENT KINASE 2"/>
    <property type="match status" value="1"/>
</dbReference>
<dbReference type="Proteomes" id="UP001321479">
    <property type="component" value="Segment"/>
</dbReference>
<reference evidence="11 12" key="1">
    <citation type="submission" date="2021-02" db="EMBL/GenBank/DDBJ databases">
        <title>Cotonvirus japonicus, which uses Golgi apparatus of host cells for its virion factory, phylogenetically links tailed tupanvirus and icosahedral mimivirus.</title>
        <authorList>
            <person name="Takahashi H."/>
            <person name="Fukaya S."/>
            <person name="Song C."/>
            <person name="Murata K."/>
            <person name="Takemura M."/>
        </authorList>
    </citation>
    <scope>NUCLEOTIDE SEQUENCE [LARGE SCALE GENOMIC DNA]</scope>
</reference>
<dbReference type="Gene3D" id="3.30.200.20">
    <property type="entry name" value="Phosphorylase Kinase, domain 1"/>
    <property type="match status" value="1"/>
</dbReference>
<dbReference type="PROSITE" id="PS00109">
    <property type="entry name" value="PROTEIN_KINASE_TYR"/>
    <property type="match status" value="1"/>
</dbReference>
<dbReference type="InterPro" id="IPR000719">
    <property type="entry name" value="Prot_kinase_dom"/>
</dbReference>
<keyword evidence="12" id="KW-1185">Reference proteome</keyword>
<feature type="domain" description="Protein kinase" evidence="10">
    <location>
        <begin position="13"/>
        <end position="282"/>
    </location>
</feature>
<dbReference type="GO" id="GO:0016301">
    <property type="term" value="F:kinase activity"/>
    <property type="evidence" value="ECO:0007669"/>
    <property type="project" value="UniProtKB-KW"/>
</dbReference>
<dbReference type="SUPFAM" id="SSF56112">
    <property type="entry name" value="Protein kinase-like (PK-like)"/>
    <property type="match status" value="1"/>
</dbReference>
<keyword evidence="4 9" id="KW-0547">Nucleotide-binding</keyword>
<dbReference type="RefSeq" id="YP_010841585.1">
    <property type="nucleotide sequence ID" value="NC_079139.1"/>
</dbReference>
<dbReference type="Pfam" id="PF00069">
    <property type="entry name" value="Pkinase"/>
    <property type="match status" value="1"/>
</dbReference>
<dbReference type="EMBL" id="AP024483">
    <property type="protein sequence ID" value="BCS82977.1"/>
    <property type="molecule type" value="Genomic_DNA"/>
</dbReference>
<organism evidence="11 12">
    <name type="scientific">Cotonvirus japonicus</name>
    <dbReference type="NCBI Taxonomy" id="2811091"/>
    <lineage>
        <taxon>Viruses</taxon>
        <taxon>Varidnaviria</taxon>
        <taxon>Bamfordvirae</taxon>
        <taxon>Nucleocytoviricota</taxon>
        <taxon>Megaviricetes</taxon>
        <taxon>Imitervirales</taxon>
        <taxon>Mimiviridae</taxon>
        <taxon>Megamimivirinae</taxon>
        <taxon>Cotonvirus</taxon>
        <taxon>Cotonvirus japonicum</taxon>
    </lineage>
</organism>
<dbReference type="PANTHER" id="PTHR24056">
    <property type="entry name" value="CELL DIVISION PROTEIN KINASE"/>
    <property type="match status" value="1"/>
</dbReference>
<name>A0ABM7NSA1_9VIRU</name>
<dbReference type="PROSITE" id="PS50011">
    <property type="entry name" value="PROTEIN_KINASE_DOM"/>
    <property type="match status" value="1"/>
</dbReference>
<feature type="binding site" evidence="9">
    <location>
        <position position="42"/>
    </location>
    <ligand>
        <name>ATP</name>
        <dbReference type="ChEBI" id="CHEBI:30616"/>
    </ligand>
</feature>
<proteinExistence type="predicted"/>
<keyword evidence="2" id="KW-0723">Serine/threonine-protein kinase</keyword>
<evidence type="ECO:0000256" key="3">
    <source>
        <dbReference type="ARBA" id="ARBA00022679"/>
    </source>
</evidence>
<dbReference type="EC" id="2.7.11.22" evidence="1"/>
<evidence type="ECO:0000256" key="1">
    <source>
        <dbReference type="ARBA" id="ARBA00012425"/>
    </source>
</evidence>
<evidence type="ECO:0000256" key="7">
    <source>
        <dbReference type="ARBA" id="ARBA00047811"/>
    </source>
</evidence>
<dbReference type="InterPro" id="IPR011009">
    <property type="entry name" value="Kinase-like_dom_sf"/>
</dbReference>
<dbReference type="Gene3D" id="1.10.510.10">
    <property type="entry name" value="Transferase(Phosphotransferase) domain 1"/>
    <property type="match status" value="1"/>
</dbReference>
<evidence type="ECO:0000256" key="6">
    <source>
        <dbReference type="ARBA" id="ARBA00022840"/>
    </source>
</evidence>
<dbReference type="InterPro" id="IPR050108">
    <property type="entry name" value="CDK"/>
</dbReference>
<dbReference type="CDD" id="cd00180">
    <property type="entry name" value="PKc"/>
    <property type="match status" value="1"/>
</dbReference>
<dbReference type="PROSITE" id="PS00107">
    <property type="entry name" value="PROTEIN_KINASE_ATP"/>
    <property type="match status" value="1"/>
</dbReference>
<evidence type="ECO:0000259" key="10">
    <source>
        <dbReference type="PROSITE" id="PS50011"/>
    </source>
</evidence>
<comment type="catalytic activity">
    <reaction evidence="8">
        <text>L-seryl-[protein] + ATP = O-phospho-L-seryl-[protein] + ADP + H(+)</text>
        <dbReference type="Rhea" id="RHEA:17989"/>
        <dbReference type="Rhea" id="RHEA-COMP:9863"/>
        <dbReference type="Rhea" id="RHEA-COMP:11604"/>
        <dbReference type="ChEBI" id="CHEBI:15378"/>
        <dbReference type="ChEBI" id="CHEBI:29999"/>
        <dbReference type="ChEBI" id="CHEBI:30616"/>
        <dbReference type="ChEBI" id="CHEBI:83421"/>
        <dbReference type="ChEBI" id="CHEBI:456216"/>
        <dbReference type="EC" id="2.7.11.22"/>
    </reaction>
</comment>
<evidence type="ECO:0000313" key="11">
    <source>
        <dbReference type="EMBL" id="BCS82977.1"/>
    </source>
</evidence>
<keyword evidence="6 9" id="KW-0067">ATP-binding</keyword>
<evidence type="ECO:0000256" key="5">
    <source>
        <dbReference type="ARBA" id="ARBA00022777"/>
    </source>
</evidence>
<dbReference type="InterPro" id="IPR017441">
    <property type="entry name" value="Protein_kinase_ATP_BS"/>
</dbReference>
<sequence>MAKNIKNNFFESFEIIKKLGSGTYGSIFKIKNRISQEFYACKQIILHEKDHINYCDYNEFMAFQEFDHPNIVKIYDVYQLKTLDKCEYYIIMELCDNNFANILLSDCIILDSKTRIRMLGEIIKGIMYMWSKGYIHNDLSLGNILIKNNQIKIADFGFIFNKNIKPIRYHKNTIYIQPPELINGDNTICNMSKIDTWAIGQIFYAMCYNEPLIRYKQKINYYLDIVSKICIPSINIINKYNLHHKYTKLYNNLINRTSNCTEITLDMLKELSNFNEKNYPWINYLTEITPENKFIKKLSNWCVSYRPNIYQTHQIYCDIFKINELTIYNNLPSIPTKICFKEYSFSKLWMELQLYRDLFEENDLFSIHFQNKTLAYSITQYQIIIKTMNIISHLINNCFSDNNKFKCLTKIIYTENKYKQLSQINHLEQSFDRFFALAYNIYKHDTDYYMYIFNRNSLFIDYVDFQYNFIELMHQKIPNIDAYDLFIGHKINTKFLNGFKYLYYLSSSSYKMCSINNTRILSSILLILISYENIFIKKKIINQFLKLNIIITILFTKDSKIFPSYSANTIDSEIINNFDIDNNYYRLNLSSFVIEDIIIAYYIIRIINKIGYDNYHKCSKYFNIDKKFVKYLTELLSIINMNFDSKIHL</sequence>
<comment type="catalytic activity">
    <reaction evidence="7">
        <text>L-threonyl-[protein] + ATP = O-phospho-L-threonyl-[protein] + ADP + H(+)</text>
        <dbReference type="Rhea" id="RHEA:46608"/>
        <dbReference type="Rhea" id="RHEA-COMP:11060"/>
        <dbReference type="Rhea" id="RHEA-COMP:11605"/>
        <dbReference type="ChEBI" id="CHEBI:15378"/>
        <dbReference type="ChEBI" id="CHEBI:30013"/>
        <dbReference type="ChEBI" id="CHEBI:30616"/>
        <dbReference type="ChEBI" id="CHEBI:61977"/>
        <dbReference type="ChEBI" id="CHEBI:456216"/>
        <dbReference type="EC" id="2.7.11.22"/>
    </reaction>
</comment>
<evidence type="ECO:0000256" key="4">
    <source>
        <dbReference type="ARBA" id="ARBA00022741"/>
    </source>
</evidence>
<evidence type="ECO:0000256" key="2">
    <source>
        <dbReference type="ARBA" id="ARBA00022527"/>
    </source>
</evidence>
<accession>A0ABM7NSA1</accession>
<evidence type="ECO:0000256" key="9">
    <source>
        <dbReference type="PROSITE-ProRule" id="PRU10141"/>
    </source>
</evidence>